<dbReference type="Proteomes" id="UP001430953">
    <property type="component" value="Unassembled WGS sequence"/>
</dbReference>
<dbReference type="AlphaFoldDB" id="A0AAW2FV82"/>
<protein>
    <submittedName>
        <fullName evidence="1">Uncharacterized protein</fullName>
    </submittedName>
</protein>
<gene>
    <name evidence="1" type="ORF">PUN28_008950</name>
</gene>
<comment type="caution">
    <text evidence="1">The sequence shown here is derived from an EMBL/GenBank/DDBJ whole genome shotgun (WGS) entry which is preliminary data.</text>
</comment>
<name>A0AAW2FV82_9HYME</name>
<reference evidence="1 2" key="1">
    <citation type="submission" date="2023-03" db="EMBL/GenBank/DDBJ databases">
        <title>High recombination rates correlate with genetic variation in Cardiocondyla obscurior ants.</title>
        <authorList>
            <person name="Errbii M."/>
        </authorList>
    </citation>
    <scope>NUCLEOTIDE SEQUENCE [LARGE SCALE GENOMIC DNA]</scope>
    <source>
        <strain evidence="1">Alpha-2009</strain>
        <tissue evidence="1">Whole body</tissue>
    </source>
</reference>
<evidence type="ECO:0000313" key="1">
    <source>
        <dbReference type="EMBL" id="KAL0117916.1"/>
    </source>
</evidence>
<keyword evidence="2" id="KW-1185">Reference proteome</keyword>
<organism evidence="1 2">
    <name type="scientific">Cardiocondyla obscurior</name>
    <dbReference type="NCBI Taxonomy" id="286306"/>
    <lineage>
        <taxon>Eukaryota</taxon>
        <taxon>Metazoa</taxon>
        <taxon>Ecdysozoa</taxon>
        <taxon>Arthropoda</taxon>
        <taxon>Hexapoda</taxon>
        <taxon>Insecta</taxon>
        <taxon>Pterygota</taxon>
        <taxon>Neoptera</taxon>
        <taxon>Endopterygota</taxon>
        <taxon>Hymenoptera</taxon>
        <taxon>Apocrita</taxon>
        <taxon>Aculeata</taxon>
        <taxon>Formicoidea</taxon>
        <taxon>Formicidae</taxon>
        <taxon>Myrmicinae</taxon>
        <taxon>Cardiocondyla</taxon>
    </lineage>
</organism>
<evidence type="ECO:0000313" key="2">
    <source>
        <dbReference type="Proteomes" id="UP001430953"/>
    </source>
</evidence>
<dbReference type="EMBL" id="JADYXP020000008">
    <property type="protein sequence ID" value="KAL0117916.1"/>
    <property type="molecule type" value="Genomic_DNA"/>
</dbReference>
<proteinExistence type="predicted"/>
<accession>A0AAW2FV82</accession>
<sequence length="83" mass="9941">MRNLLCISAPRSLAFDWWMFVNLKNKTDQRQEHYCTFTELLGYVRIIKRRKCGAVSATVVERKIYINILHKLKKKKLKKKETV</sequence>